<dbReference type="Proteomes" id="UP000629098">
    <property type="component" value="Unassembled WGS sequence"/>
</dbReference>
<reference evidence="1" key="1">
    <citation type="submission" date="2020-09" db="EMBL/GenBank/DDBJ databases">
        <title>Iningainema tapete sp. nov. (Scytonemataceae, Cyanobacteria) from greenhouses in central Florida (USA) produces two types of nodularin with biosynthetic potential for microcystin-LR and anabaenopeptins.</title>
        <authorList>
            <person name="Berthold D.E."/>
            <person name="Lefler F.W."/>
            <person name="Huang I.-S."/>
            <person name="Abdulla H."/>
            <person name="Zimba P.V."/>
            <person name="Laughinghouse H.D. IV."/>
        </authorList>
    </citation>
    <scope>NUCLEOTIDE SEQUENCE</scope>
    <source>
        <strain evidence="1">BLCCT55</strain>
    </source>
</reference>
<keyword evidence="2" id="KW-1185">Reference proteome</keyword>
<accession>A0A8J6XQ11</accession>
<protein>
    <submittedName>
        <fullName evidence="1">Uncharacterized protein</fullName>
    </submittedName>
</protein>
<proteinExistence type="predicted"/>
<comment type="caution">
    <text evidence="1">The sequence shown here is derived from an EMBL/GenBank/DDBJ whole genome shotgun (WGS) entry which is preliminary data.</text>
</comment>
<evidence type="ECO:0000313" key="1">
    <source>
        <dbReference type="EMBL" id="MBD2776095.1"/>
    </source>
</evidence>
<gene>
    <name evidence="1" type="ORF">ICL16_29560</name>
</gene>
<evidence type="ECO:0000313" key="2">
    <source>
        <dbReference type="Proteomes" id="UP000629098"/>
    </source>
</evidence>
<dbReference type="RefSeq" id="WP_190835139.1">
    <property type="nucleotide sequence ID" value="NZ_CAWPPI010000086.1"/>
</dbReference>
<organism evidence="1 2">
    <name type="scientific">Iningainema tapete BLCC-T55</name>
    <dbReference type="NCBI Taxonomy" id="2748662"/>
    <lineage>
        <taxon>Bacteria</taxon>
        <taxon>Bacillati</taxon>
        <taxon>Cyanobacteriota</taxon>
        <taxon>Cyanophyceae</taxon>
        <taxon>Nostocales</taxon>
        <taxon>Scytonemataceae</taxon>
        <taxon>Iningainema tapete</taxon>
    </lineage>
</organism>
<dbReference type="AlphaFoldDB" id="A0A8J6XQ11"/>
<name>A0A8J6XQ11_9CYAN</name>
<dbReference type="EMBL" id="JACXAE010000086">
    <property type="protein sequence ID" value="MBD2776095.1"/>
    <property type="molecule type" value="Genomic_DNA"/>
</dbReference>
<sequence length="89" mass="10209">MCAARREKIDRAGLKFENSRPAGEIEVLVRTEKPLSPQQQDQLQEVGYHTHFVMGKFSSGCVSNDEQLDKVAELPFVRKVERSFPLFKE</sequence>